<keyword evidence="1" id="KW-0548">Nucleotidyltransferase</keyword>
<dbReference type="AlphaFoldDB" id="A0AAV4IQY0"/>
<sequence length="113" mass="12899">MTTPQQIMKSSPDDEEVVPFTKEEVLKCLKEMSKNKAPGPDEIKSDVFLLGVEALTTYLTKVYSEILQTREAPPSWNEAKIIILFKKVDPGDLKNYRPISLLAHSYKLFTRLL</sequence>
<gene>
    <name evidence="1" type="ORF">ElyMa_006670600</name>
</gene>
<proteinExistence type="predicted"/>
<organism evidence="1 2">
    <name type="scientific">Elysia marginata</name>
    <dbReference type="NCBI Taxonomy" id="1093978"/>
    <lineage>
        <taxon>Eukaryota</taxon>
        <taxon>Metazoa</taxon>
        <taxon>Spiralia</taxon>
        <taxon>Lophotrochozoa</taxon>
        <taxon>Mollusca</taxon>
        <taxon>Gastropoda</taxon>
        <taxon>Heterobranchia</taxon>
        <taxon>Euthyneura</taxon>
        <taxon>Panpulmonata</taxon>
        <taxon>Sacoglossa</taxon>
        <taxon>Placobranchoidea</taxon>
        <taxon>Plakobranchidae</taxon>
        <taxon>Elysia</taxon>
    </lineage>
</organism>
<keyword evidence="2" id="KW-1185">Reference proteome</keyword>
<keyword evidence="1" id="KW-0695">RNA-directed DNA polymerase</keyword>
<dbReference type="EMBL" id="BMAT01013372">
    <property type="protein sequence ID" value="GFS11381.1"/>
    <property type="molecule type" value="Genomic_DNA"/>
</dbReference>
<dbReference type="PANTHER" id="PTHR19446">
    <property type="entry name" value="REVERSE TRANSCRIPTASES"/>
    <property type="match status" value="1"/>
</dbReference>
<evidence type="ECO:0000313" key="1">
    <source>
        <dbReference type="EMBL" id="GFS11381.1"/>
    </source>
</evidence>
<protein>
    <submittedName>
        <fullName evidence="1">RNA-directed DNA polymerase (Reverse transcriptase) domain containing protein</fullName>
    </submittedName>
</protein>
<evidence type="ECO:0000313" key="2">
    <source>
        <dbReference type="Proteomes" id="UP000762676"/>
    </source>
</evidence>
<name>A0AAV4IQY0_9GAST</name>
<dbReference type="GO" id="GO:0003964">
    <property type="term" value="F:RNA-directed DNA polymerase activity"/>
    <property type="evidence" value="ECO:0007669"/>
    <property type="project" value="UniProtKB-KW"/>
</dbReference>
<keyword evidence="1" id="KW-0808">Transferase</keyword>
<dbReference type="Proteomes" id="UP000762676">
    <property type="component" value="Unassembled WGS sequence"/>
</dbReference>
<reference evidence="1 2" key="1">
    <citation type="journal article" date="2021" name="Elife">
        <title>Chloroplast acquisition without the gene transfer in kleptoplastic sea slugs, Plakobranchus ocellatus.</title>
        <authorList>
            <person name="Maeda T."/>
            <person name="Takahashi S."/>
            <person name="Yoshida T."/>
            <person name="Shimamura S."/>
            <person name="Takaki Y."/>
            <person name="Nagai Y."/>
            <person name="Toyoda A."/>
            <person name="Suzuki Y."/>
            <person name="Arimoto A."/>
            <person name="Ishii H."/>
            <person name="Satoh N."/>
            <person name="Nishiyama T."/>
            <person name="Hasebe M."/>
            <person name="Maruyama T."/>
            <person name="Minagawa J."/>
            <person name="Obokata J."/>
            <person name="Shigenobu S."/>
        </authorList>
    </citation>
    <scope>NUCLEOTIDE SEQUENCE [LARGE SCALE GENOMIC DNA]</scope>
</reference>
<comment type="caution">
    <text evidence="1">The sequence shown here is derived from an EMBL/GenBank/DDBJ whole genome shotgun (WGS) entry which is preliminary data.</text>
</comment>
<accession>A0AAV4IQY0</accession>